<dbReference type="KEGG" id="ctes:O987_15100"/>
<dbReference type="SUPFAM" id="SSF53732">
    <property type="entry name" value="Aconitase iron-sulfur domain"/>
    <property type="match status" value="1"/>
</dbReference>
<accession>A0A076PMZ9</accession>
<proteinExistence type="predicted"/>
<dbReference type="HOGENOM" id="CLU_2971651_0_0_4"/>
<dbReference type="Proteomes" id="UP000028782">
    <property type="component" value="Chromosome"/>
</dbReference>
<gene>
    <name evidence="1" type="ORF">O987_15100</name>
</gene>
<evidence type="ECO:0000313" key="2">
    <source>
        <dbReference type="Proteomes" id="UP000028782"/>
    </source>
</evidence>
<protein>
    <submittedName>
        <fullName evidence="1">Uncharacterized protein</fullName>
    </submittedName>
</protein>
<dbReference type="AlphaFoldDB" id="A0A076PMZ9"/>
<evidence type="ECO:0000313" key="1">
    <source>
        <dbReference type="EMBL" id="AIJ47128.1"/>
    </source>
</evidence>
<organism evidence="1 2">
    <name type="scientific">Comamonas testosteroni TK102</name>
    <dbReference type="NCBI Taxonomy" id="1392005"/>
    <lineage>
        <taxon>Bacteria</taxon>
        <taxon>Pseudomonadati</taxon>
        <taxon>Pseudomonadota</taxon>
        <taxon>Betaproteobacteria</taxon>
        <taxon>Burkholderiales</taxon>
        <taxon>Comamonadaceae</taxon>
        <taxon>Comamonas</taxon>
    </lineage>
</organism>
<dbReference type="EMBL" id="CP006704">
    <property type="protein sequence ID" value="AIJ47128.1"/>
    <property type="molecule type" value="Genomic_DNA"/>
</dbReference>
<dbReference type="InterPro" id="IPR036008">
    <property type="entry name" value="Aconitase_4Fe-4S_dom"/>
</dbReference>
<reference evidence="1 2" key="1">
    <citation type="journal article" date="2014" name="Genome Announc.">
        <title>Complete Genome Sequence of Polychlorinated Biphenyl Degrader Comamonas testosteroni TK102 (NBRC 109938).</title>
        <authorList>
            <person name="Fukuda K."/>
            <person name="Hosoyama A."/>
            <person name="Tsuchikane K."/>
            <person name="Ohji S."/>
            <person name="Yamazoe A."/>
            <person name="Fujita N."/>
            <person name="Shintani M."/>
            <person name="Kimbara K."/>
        </authorList>
    </citation>
    <scope>NUCLEOTIDE SEQUENCE [LARGE SCALE GENOMIC DNA]</scope>
    <source>
        <strain evidence="1">TK102</strain>
    </source>
</reference>
<name>A0A076PMZ9_COMTE</name>
<sequence>MNSDMLMDGIRCDSTTNRNFEDRQGRGDITHLMSAVIAHQMDTVCQAHSRLSPASRST</sequence>